<dbReference type="Gene3D" id="3.90.1200.10">
    <property type="match status" value="1"/>
</dbReference>
<evidence type="ECO:0000313" key="2">
    <source>
        <dbReference type="EMBL" id="GAA5031619.1"/>
    </source>
</evidence>
<gene>
    <name evidence="2" type="ORF">GCM10023335_73180</name>
</gene>
<keyword evidence="3" id="KW-1185">Reference proteome</keyword>
<dbReference type="CDD" id="cd05155">
    <property type="entry name" value="APH_ChoK_like_1"/>
    <property type="match status" value="1"/>
</dbReference>
<dbReference type="PANTHER" id="PTHR21310">
    <property type="entry name" value="AMINOGLYCOSIDE PHOSPHOTRANSFERASE-RELATED-RELATED"/>
    <property type="match status" value="1"/>
</dbReference>
<dbReference type="InterPro" id="IPR011009">
    <property type="entry name" value="Kinase-like_dom_sf"/>
</dbReference>
<dbReference type="EMBL" id="BAABKB010000036">
    <property type="protein sequence ID" value="GAA5031619.1"/>
    <property type="molecule type" value="Genomic_DNA"/>
</dbReference>
<evidence type="ECO:0000259" key="1">
    <source>
        <dbReference type="Pfam" id="PF01636"/>
    </source>
</evidence>
<dbReference type="SUPFAM" id="SSF56112">
    <property type="entry name" value="Protein kinase-like (PK-like)"/>
    <property type="match status" value="1"/>
</dbReference>
<evidence type="ECO:0000313" key="3">
    <source>
        <dbReference type="Proteomes" id="UP001501759"/>
    </source>
</evidence>
<dbReference type="InterPro" id="IPR002575">
    <property type="entry name" value="Aminoglycoside_PTrfase"/>
</dbReference>
<dbReference type="InterPro" id="IPR051678">
    <property type="entry name" value="AGP_Transferase"/>
</dbReference>
<dbReference type="PANTHER" id="PTHR21310:SF42">
    <property type="entry name" value="BIFUNCTIONAL AAC_APH"/>
    <property type="match status" value="1"/>
</dbReference>
<name>A0ABP9JGR8_9ACTN</name>
<comment type="caution">
    <text evidence="2">The sequence shown here is derived from an EMBL/GenBank/DDBJ whole genome shotgun (WGS) entry which is preliminary data.</text>
</comment>
<dbReference type="RefSeq" id="WP_345657112.1">
    <property type="nucleotide sequence ID" value="NZ_BAABKB010000036.1"/>
</dbReference>
<organism evidence="2 3">
    <name type="scientific">Streptomyces siamensis</name>
    <dbReference type="NCBI Taxonomy" id="1274986"/>
    <lineage>
        <taxon>Bacteria</taxon>
        <taxon>Bacillati</taxon>
        <taxon>Actinomycetota</taxon>
        <taxon>Actinomycetes</taxon>
        <taxon>Kitasatosporales</taxon>
        <taxon>Streptomycetaceae</taxon>
        <taxon>Streptomyces</taxon>
    </lineage>
</organism>
<dbReference type="Pfam" id="PF01636">
    <property type="entry name" value="APH"/>
    <property type="match status" value="1"/>
</dbReference>
<sequence>MPAGPMHAHEAPLDDALVRRLLAARFPRWAELPLKRVESAGTVNALYRLGDDMVVRLPRIAAGADDVVKEGMWLPRLAPLLPVPVPELLAVGPPGEDYPWSWGVLRWLEGELPAVGALDDAEELALGLGRFVAAMRDVDLPGGPPAYRGGPLATVDAETRTAIAALHGTVDTTAATAAWEAALAQPPWTGPPVWVHSDLMPMNLLVHQGRLSAVLDFATVGTGDPACDLIAAWNLLPASARPAFRDAAGADDATWARGRGWALSMALVQLPYYRTTNPVIAANAEHVIREVLAEL</sequence>
<proteinExistence type="predicted"/>
<accession>A0ABP9JGR8</accession>
<dbReference type="Proteomes" id="UP001501759">
    <property type="component" value="Unassembled WGS sequence"/>
</dbReference>
<feature type="domain" description="Aminoglycoside phosphotransferase" evidence="1">
    <location>
        <begin position="40"/>
        <end position="261"/>
    </location>
</feature>
<dbReference type="Gene3D" id="3.30.200.20">
    <property type="entry name" value="Phosphorylase Kinase, domain 1"/>
    <property type="match status" value="1"/>
</dbReference>
<protein>
    <submittedName>
        <fullName evidence="2">Aminoglycoside phosphotransferase family protein</fullName>
    </submittedName>
</protein>
<reference evidence="3" key="1">
    <citation type="journal article" date="2019" name="Int. J. Syst. Evol. Microbiol.">
        <title>The Global Catalogue of Microorganisms (GCM) 10K type strain sequencing project: providing services to taxonomists for standard genome sequencing and annotation.</title>
        <authorList>
            <consortium name="The Broad Institute Genomics Platform"/>
            <consortium name="The Broad Institute Genome Sequencing Center for Infectious Disease"/>
            <person name="Wu L."/>
            <person name="Ma J."/>
        </authorList>
    </citation>
    <scope>NUCLEOTIDE SEQUENCE [LARGE SCALE GENOMIC DNA]</scope>
    <source>
        <strain evidence="3">JCM 18409</strain>
    </source>
</reference>